<dbReference type="Proteomes" id="UP001215598">
    <property type="component" value="Unassembled WGS sequence"/>
</dbReference>
<organism evidence="1 2">
    <name type="scientific">Mycena metata</name>
    <dbReference type="NCBI Taxonomy" id="1033252"/>
    <lineage>
        <taxon>Eukaryota</taxon>
        <taxon>Fungi</taxon>
        <taxon>Dikarya</taxon>
        <taxon>Basidiomycota</taxon>
        <taxon>Agaricomycotina</taxon>
        <taxon>Agaricomycetes</taxon>
        <taxon>Agaricomycetidae</taxon>
        <taxon>Agaricales</taxon>
        <taxon>Marasmiineae</taxon>
        <taxon>Mycenaceae</taxon>
        <taxon>Mycena</taxon>
    </lineage>
</organism>
<gene>
    <name evidence="1" type="ORF">B0H16DRAFT_1464663</name>
</gene>
<dbReference type="EMBL" id="JARKIB010000100">
    <property type="protein sequence ID" value="KAJ7741121.1"/>
    <property type="molecule type" value="Genomic_DNA"/>
</dbReference>
<proteinExistence type="predicted"/>
<comment type="caution">
    <text evidence="1">The sequence shown here is derived from an EMBL/GenBank/DDBJ whole genome shotgun (WGS) entry which is preliminary data.</text>
</comment>
<keyword evidence="2" id="KW-1185">Reference proteome</keyword>
<name>A0AAD7N0E0_9AGAR</name>
<reference evidence="1" key="1">
    <citation type="submission" date="2023-03" db="EMBL/GenBank/DDBJ databases">
        <title>Massive genome expansion in bonnet fungi (Mycena s.s.) driven by repeated elements and novel gene families across ecological guilds.</title>
        <authorList>
            <consortium name="Lawrence Berkeley National Laboratory"/>
            <person name="Harder C.B."/>
            <person name="Miyauchi S."/>
            <person name="Viragh M."/>
            <person name="Kuo A."/>
            <person name="Thoen E."/>
            <person name="Andreopoulos B."/>
            <person name="Lu D."/>
            <person name="Skrede I."/>
            <person name="Drula E."/>
            <person name="Henrissat B."/>
            <person name="Morin E."/>
            <person name="Kohler A."/>
            <person name="Barry K."/>
            <person name="LaButti K."/>
            <person name="Morin E."/>
            <person name="Salamov A."/>
            <person name="Lipzen A."/>
            <person name="Mereny Z."/>
            <person name="Hegedus B."/>
            <person name="Baldrian P."/>
            <person name="Stursova M."/>
            <person name="Weitz H."/>
            <person name="Taylor A."/>
            <person name="Grigoriev I.V."/>
            <person name="Nagy L.G."/>
            <person name="Martin F."/>
            <person name="Kauserud H."/>
        </authorList>
    </citation>
    <scope>NUCLEOTIDE SEQUENCE</scope>
    <source>
        <strain evidence="1">CBHHK182m</strain>
    </source>
</reference>
<evidence type="ECO:0000313" key="1">
    <source>
        <dbReference type="EMBL" id="KAJ7741121.1"/>
    </source>
</evidence>
<sequence length="203" mass="22458">MSTNENDRDSINLPTASTGELITGKLTTVTGEFTTVSKKLTRAEVRAQQEAKEDLELANHYFERIGTRRRIHEFAIQMHSTALTRDSLDRVVDTFENLHRAEMSTPPPLCAEDSGFDAKAAIARGRELALAIEAEHAWAYGFTERYTSVGVGVDISNEPAVPPAPKNTPDTNGAFSVDEAKAALEHIQNLAQRLLPHHRCNYD</sequence>
<evidence type="ECO:0000313" key="2">
    <source>
        <dbReference type="Proteomes" id="UP001215598"/>
    </source>
</evidence>
<accession>A0AAD7N0E0</accession>
<protein>
    <submittedName>
        <fullName evidence="1">Uncharacterized protein</fullName>
    </submittedName>
</protein>
<dbReference type="AlphaFoldDB" id="A0AAD7N0E0"/>